<organism evidence="4 5">
    <name type="scientific">Saccharomonospora viridis</name>
    <dbReference type="NCBI Taxonomy" id="1852"/>
    <lineage>
        <taxon>Bacteria</taxon>
        <taxon>Bacillati</taxon>
        <taxon>Actinomycetota</taxon>
        <taxon>Actinomycetes</taxon>
        <taxon>Pseudonocardiales</taxon>
        <taxon>Pseudonocardiaceae</taxon>
        <taxon>Saccharomonospora</taxon>
    </lineage>
</organism>
<accession>A0A837D8C5</accession>
<sequence length="443" mass="49346">MPVSAEARDTRGPTLGFWVKHLTVDAADTVSPASSNQLLEEARQHLGQNAVDWAVRLAYDNARHLVKAIPQLHGGPGQPLAVRLGTELVALQTLLELLGVPRLSQMDSAVGDVISDFVHRRVEVEHIWSGMRASHAWMLQRLFQACRENAPVEQQAAELERVASTVLHVFNALTECSNRQYVEENRRWLSSQLAIQSEVVHSLLQGRAEQDLEQASQQLRYELLGRYHLSVIAWHTGETEGTFDDLTKAVHTWLEASGAQQSLLVPQGKSVVWAWGSDSRPLSEPDPADVVLPEGIRLATGYASRDVVGFRRSHADARIAETLATSFRGITGQVVRYTDVSVLAVLLADKELATRFAAEQLGALNSSDPRIKELRRTLRLYLETRSPQAVARRMYVARNTVTYRLRQAEDLLGCRLTQHPLELLNALMIADAIDEELPSQPHQ</sequence>
<comment type="caution">
    <text evidence="4">The sequence shown here is derived from an EMBL/GenBank/DDBJ whole genome shotgun (WGS) entry which is preliminary data.</text>
</comment>
<dbReference type="InterPro" id="IPR025736">
    <property type="entry name" value="PucR_C-HTH_dom"/>
</dbReference>
<dbReference type="InterPro" id="IPR042070">
    <property type="entry name" value="PucR_C-HTH_sf"/>
</dbReference>
<dbReference type="InterPro" id="IPR041522">
    <property type="entry name" value="CdaR_GGDEF"/>
</dbReference>
<dbReference type="InterPro" id="IPR051448">
    <property type="entry name" value="CdaR-like_regulators"/>
</dbReference>
<dbReference type="Proteomes" id="UP000030848">
    <property type="component" value="Unassembled WGS sequence"/>
</dbReference>
<proteinExistence type="inferred from homology"/>
<evidence type="ECO:0008006" key="6">
    <source>
        <dbReference type="Google" id="ProtNLM"/>
    </source>
</evidence>
<protein>
    <recommendedName>
        <fullName evidence="6">PucR C-terminal helix-turn-helix domain-containing protein</fullName>
    </recommendedName>
</protein>
<evidence type="ECO:0000313" key="4">
    <source>
        <dbReference type="EMBL" id="KHF43088.1"/>
    </source>
</evidence>
<dbReference type="OrthoDB" id="3663486at2"/>
<dbReference type="EMBL" id="JRZE01000006">
    <property type="protein sequence ID" value="KHF43088.1"/>
    <property type="molecule type" value="Genomic_DNA"/>
</dbReference>
<evidence type="ECO:0000259" key="3">
    <source>
        <dbReference type="Pfam" id="PF17853"/>
    </source>
</evidence>
<evidence type="ECO:0000259" key="2">
    <source>
        <dbReference type="Pfam" id="PF13556"/>
    </source>
</evidence>
<dbReference type="Pfam" id="PF17853">
    <property type="entry name" value="GGDEF_2"/>
    <property type="match status" value="1"/>
</dbReference>
<evidence type="ECO:0000256" key="1">
    <source>
        <dbReference type="ARBA" id="ARBA00006754"/>
    </source>
</evidence>
<dbReference type="AlphaFoldDB" id="A0A837D8C5"/>
<evidence type="ECO:0000313" key="5">
    <source>
        <dbReference type="Proteomes" id="UP000030848"/>
    </source>
</evidence>
<dbReference type="Gene3D" id="1.10.10.2840">
    <property type="entry name" value="PucR C-terminal helix-turn-helix domain"/>
    <property type="match status" value="1"/>
</dbReference>
<dbReference type="PANTHER" id="PTHR33744:SF1">
    <property type="entry name" value="DNA-BINDING TRANSCRIPTIONAL ACTIVATOR ADER"/>
    <property type="match status" value="1"/>
</dbReference>
<comment type="similarity">
    <text evidence="1">Belongs to the CdaR family.</text>
</comment>
<feature type="domain" description="CdaR GGDEF-like" evidence="3">
    <location>
        <begin position="206"/>
        <end position="320"/>
    </location>
</feature>
<reference evidence="4 5" key="1">
    <citation type="submission" date="2014-10" db="EMBL/GenBank/DDBJ databases">
        <title>Genome sequence of Micropolyspora internatus JCM3315.</title>
        <authorList>
            <person name="Shin S.-K."/>
            <person name="Yi H."/>
        </authorList>
    </citation>
    <scope>NUCLEOTIDE SEQUENCE [LARGE SCALE GENOMIC DNA]</scope>
    <source>
        <strain evidence="4 5">JCM 3315</strain>
    </source>
</reference>
<dbReference type="PANTHER" id="PTHR33744">
    <property type="entry name" value="CARBOHYDRATE DIACID REGULATOR"/>
    <property type="match status" value="1"/>
</dbReference>
<gene>
    <name evidence="4" type="ORF">MINT15_32900</name>
</gene>
<feature type="domain" description="PucR C-terminal helix-turn-helix" evidence="2">
    <location>
        <begin position="374"/>
        <end position="419"/>
    </location>
</feature>
<name>A0A837D8C5_9PSEU</name>
<dbReference type="Pfam" id="PF13556">
    <property type="entry name" value="HTH_30"/>
    <property type="match status" value="1"/>
</dbReference>
<dbReference type="RefSeq" id="WP_037312086.1">
    <property type="nucleotide sequence ID" value="NZ_FOWS01000001.1"/>
</dbReference>